<dbReference type="Gene3D" id="2.30.60.10">
    <property type="entry name" value="Cyanovirin-N"/>
    <property type="match status" value="2"/>
</dbReference>
<dbReference type="Proteomes" id="UP001642720">
    <property type="component" value="Unassembled WGS sequence"/>
</dbReference>
<dbReference type="GeneID" id="300578086"/>
<dbReference type="SUPFAM" id="SSF51322">
    <property type="entry name" value="Cyanovirin-N"/>
    <property type="match status" value="2"/>
</dbReference>
<name>A0ABY2H0E6_9HYPO</name>
<evidence type="ECO:0000259" key="1">
    <source>
        <dbReference type="SMART" id="SM01111"/>
    </source>
</evidence>
<dbReference type="PANTHER" id="PTHR42076">
    <property type="entry name" value="CYANOVIRIN-N HOMOLOG"/>
    <property type="match status" value="1"/>
</dbReference>
<dbReference type="SMART" id="SM01111">
    <property type="entry name" value="CVNH"/>
    <property type="match status" value="2"/>
</dbReference>
<feature type="domain" description="Cyanovirin-N" evidence="1">
    <location>
        <begin position="2"/>
        <end position="98"/>
    </location>
</feature>
<feature type="domain" description="Cyanovirin-N" evidence="1">
    <location>
        <begin position="110"/>
        <end position="207"/>
    </location>
</feature>
<dbReference type="EMBL" id="PPTA01000008">
    <property type="protein sequence ID" value="TFB01703.1"/>
    <property type="molecule type" value="Genomic_DNA"/>
</dbReference>
<proteinExistence type="predicted"/>
<dbReference type="PANTHER" id="PTHR42076:SF1">
    <property type="entry name" value="CYANOVIRIN-N DOMAIN-CONTAINING PROTEIN"/>
    <property type="match status" value="1"/>
</dbReference>
<comment type="caution">
    <text evidence="2">The sequence shown here is derived from an EMBL/GenBank/DDBJ whole genome shotgun (WGS) entry which is preliminary data.</text>
</comment>
<accession>A0ABY2H0E6</accession>
<reference evidence="2 3" key="1">
    <citation type="submission" date="2018-01" db="EMBL/GenBank/DDBJ databases">
        <title>Genome characterization of the sugarcane-associated fungus Trichoderma ghanense CCMA-1212 and their application in lignocelulose bioconversion.</title>
        <authorList>
            <person name="Steindorff A.S."/>
            <person name="Mendes T.D."/>
            <person name="Vilela E.S.D."/>
            <person name="Rodrigues D.S."/>
            <person name="Formighieri E.F."/>
            <person name="Melo I.S."/>
            <person name="Favaro L.C.L."/>
        </authorList>
    </citation>
    <scope>NUCLEOTIDE SEQUENCE [LARGE SCALE GENOMIC DNA]</scope>
    <source>
        <strain evidence="2 3">CCMA-1212</strain>
    </source>
</reference>
<keyword evidence="3" id="KW-1185">Reference proteome</keyword>
<dbReference type="RefSeq" id="XP_073557904.1">
    <property type="nucleotide sequence ID" value="XM_073703636.1"/>
</dbReference>
<dbReference type="InterPro" id="IPR011058">
    <property type="entry name" value="Cyanovirin-N"/>
</dbReference>
<dbReference type="InterPro" id="IPR036673">
    <property type="entry name" value="Cyanovirin-N_sf"/>
</dbReference>
<organism evidence="2 3">
    <name type="scientific">Trichoderma ghanense</name>
    <dbReference type="NCBI Taxonomy" id="65468"/>
    <lineage>
        <taxon>Eukaryota</taxon>
        <taxon>Fungi</taxon>
        <taxon>Dikarya</taxon>
        <taxon>Ascomycota</taxon>
        <taxon>Pezizomycotina</taxon>
        <taxon>Sordariomycetes</taxon>
        <taxon>Hypocreomycetidae</taxon>
        <taxon>Hypocreales</taxon>
        <taxon>Hypocreaceae</taxon>
        <taxon>Trichoderma</taxon>
    </lineage>
</organism>
<sequence length="386" mass="42895">MAFYSTSKNVSINGNLLTAQCRDYDHKWVSSSIDLDEHVGNSDGSFSLYEKNFSHNADQIQLQGATLTAKLRQRDGKLVTASLNLNLCIANVNGRLRFQKLSESVLTKGSCYSLERSTLYGLCLGLDGKFHKRDIDLNEYYENVNGDFATGRHFYYSARNVRIEPSNDSLLLKADLKCDHWYSSNNWNADEIDLSTCILIRDGHFVFEKHDGLFDRDGAVTKFFERVPFLGFVVAGIHIWAGNEEYGKRACAICANSSIVCCGIVVGCYFGGPLGGAIGAGITTWLAIVVEAQISGTIQDPHLQAQFEEATIGRYLYETLRNALAAGAAGYLAEFLKVLSEVVAYWLLKKVADALTKGRLPHEWIETERKFAELKAKRSTGRGGRH</sequence>
<evidence type="ECO:0000313" key="2">
    <source>
        <dbReference type="EMBL" id="TFB01703.1"/>
    </source>
</evidence>
<evidence type="ECO:0000313" key="3">
    <source>
        <dbReference type="Proteomes" id="UP001642720"/>
    </source>
</evidence>
<dbReference type="Pfam" id="PF08881">
    <property type="entry name" value="CVNH"/>
    <property type="match status" value="2"/>
</dbReference>
<protein>
    <recommendedName>
        <fullName evidence="1">Cyanovirin-N domain-containing protein</fullName>
    </recommendedName>
</protein>
<gene>
    <name evidence="2" type="ORF">CCMA1212_006413</name>
</gene>